<dbReference type="InterPro" id="IPR013534">
    <property type="entry name" value="Starch_synth_cat_dom"/>
</dbReference>
<dbReference type="GO" id="GO:0019252">
    <property type="term" value="P:starch biosynthetic process"/>
    <property type="evidence" value="ECO:0007669"/>
    <property type="project" value="UniProtKB-UniPathway"/>
</dbReference>
<reference evidence="7 8" key="1">
    <citation type="journal article" date="2018" name="Cell">
        <title>The Chara Genome: Secondary Complexity and Implications for Plant Terrestrialization.</title>
        <authorList>
            <person name="Nishiyama T."/>
            <person name="Sakayama H."/>
            <person name="Vries J.D."/>
            <person name="Buschmann H."/>
            <person name="Saint-Marcoux D."/>
            <person name="Ullrich K.K."/>
            <person name="Haas F.B."/>
            <person name="Vanderstraeten L."/>
            <person name="Becker D."/>
            <person name="Lang D."/>
            <person name="Vosolsobe S."/>
            <person name="Rombauts S."/>
            <person name="Wilhelmsson P.K.I."/>
            <person name="Janitza P."/>
            <person name="Kern R."/>
            <person name="Heyl A."/>
            <person name="Rumpler F."/>
            <person name="Villalobos L.I.A.C."/>
            <person name="Clay J.M."/>
            <person name="Skokan R."/>
            <person name="Toyoda A."/>
            <person name="Suzuki Y."/>
            <person name="Kagoshima H."/>
            <person name="Schijlen E."/>
            <person name="Tajeshwar N."/>
            <person name="Catarino B."/>
            <person name="Hetherington A.J."/>
            <person name="Saltykova A."/>
            <person name="Bonnot C."/>
            <person name="Breuninger H."/>
            <person name="Symeonidi A."/>
            <person name="Radhakrishnan G.V."/>
            <person name="Van Nieuwerburgh F."/>
            <person name="Deforce D."/>
            <person name="Chang C."/>
            <person name="Karol K.G."/>
            <person name="Hedrich R."/>
            <person name="Ulvskov P."/>
            <person name="Glockner G."/>
            <person name="Delwiche C.F."/>
            <person name="Petrasek J."/>
            <person name="Van de Peer Y."/>
            <person name="Friml J."/>
            <person name="Beilby M."/>
            <person name="Dolan L."/>
            <person name="Kohara Y."/>
            <person name="Sugano S."/>
            <person name="Fujiyama A."/>
            <person name="Delaux P.-M."/>
            <person name="Quint M."/>
            <person name="TheiBen G."/>
            <person name="Hagemann M."/>
            <person name="Harholt J."/>
            <person name="Dunand C."/>
            <person name="Zachgo S."/>
            <person name="Langdale J."/>
            <person name="Maumus F."/>
            <person name="Straeten D.V.D."/>
            <person name="Gould S.B."/>
            <person name="Rensing S.A."/>
        </authorList>
    </citation>
    <scope>NUCLEOTIDE SEQUENCE [LARGE SCALE GENOMIC DNA]</scope>
    <source>
        <strain evidence="7 8">S276</strain>
    </source>
</reference>
<evidence type="ECO:0000313" key="8">
    <source>
        <dbReference type="Proteomes" id="UP000265515"/>
    </source>
</evidence>
<comment type="caution">
    <text evidence="7">The sequence shown here is derived from an EMBL/GenBank/DDBJ whole genome shotgun (WGS) entry which is preliminary data.</text>
</comment>
<keyword evidence="8" id="KW-1185">Reference proteome</keyword>
<evidence type="ECO:0000256" key="1">
    <source>
        <dbReference type="ARBA" id="ARBA00004727"/>
    </source>
</evidence>
<feature type="domain" description="Starch synthase catalytic" evidence="6">
    <location>
        <begin position="13"/>
        <end position="138"/>
    </location>
</feature>
<evidence type="ECO:0000259" key="6">
    <source>
        <dbReference type="Pfam" id="PF08323"/>
    </source>
</evidence>
<keyword evidence="4" id="KW-0750">Starch biosynthesis</keyword>
<keyword evidence="3" id="KW-0808">Transferase</keyword>
<feature type="region of interest" description="Disordered" evidence="5">
    <location>
        <begin position="357"/>
        <end position="383"/>
    </location>
</feature>
<dbReference type="Gramene" id="GBG91014">
    <property type="protein sequence ID" value="GBG91014"/>
    <property type="gene ID" value="CBR_g51672"/>
</dbReference>
<dbReference type="PANTHER" id="PTHR45825">
    <property type="entry name" value="GRANULE-BOUND STARCH SYNTHASE 1, CHLOROPLASTIC/AMYLOPLASTIC"/>
    <property type="match status" value="1"/>
</dbReference>
<evidence type="ECO:0000256" key="2">
    <source>
        <dbReference type="ARBA" id="ARBA00022676"/>
    </source>
</evidence>
<dbReference type="SUPFAM" id="SSF53756">
    <property type="entry name" value="UDP-Glycosyltransferase/glycogen phosphorylase"/>
    <property type="match status" value="1"/>
</dbReference>
<dbReference type="GO" id="GO:0016757">
    <property type="term" value="F:glycosyltransferase activity"/>
    <property type="evidence" value="ECO:0007669"/>
    <property type="project" value="UniProtKB-KW"/>
</dbReference>
<dbReference type="UniPathway" id="UPA00152"/>
<evidence type="ECO:0000313" key="7">
    <source>
        <dbReference type="EMBL" id="GBG91014.1"/>
    </source>
</evidence>
<protein>
    <recommendedName>
        <fullName evidence="6">Starch synthase catalytic domain-containing protein</fullName>
    </recommendedName>
</protein>
<evidence type="ECO:0000256" key="3">
    <source>
        <dbReference type="ARBA" id="ARBA00022679"/>
    </source>
</evidence>
<organism evidence="7 8">
    <name type="scientific">Chara braunii</name>
    <name type="common">Braun's stonewort</name>
    <dbReference type="NCBI Taxonomy" id="69332"/>
    <lineage>
        <taxon>Eukaryota</taxon>
        <taxon>Viridiplantae</taxon>
        <taxon>Streptophyta</taxon>
        <taxon>Charophyceae</taxon>
        <taxon>Charales</taxon>
        <taxon>Characeae</taxon>
        <taxon>Chara</taxon>
    </lineage>
</organism>
<dbReference type="OrthoDB" id="512920at2759"/>
<gene>
    <name evidence="7" type="ORF">CBR_g51672</name>
</gene>
<dbReference type="AlphaFoldDB" id="A0A388M8V3"/>
<dbReference type="Gene3D" id="3.40.50.2000">
    <property type="entry name" value="Glycogen Phosphorylase B"/>
    <property type="match status" value="2"/>
</dbReference>
<dbReference type="EMBL" id="BFEA01000862">
    <property type="protein sequence ID" value="GBG91014.1"/>
    <property type="molecule type" value="Genomic_DNA"/>
</dbReference>
<comment type="pathway">
    <text evidence="1">Glycan biosynthesis; starch biosynthesis.</text>
</comment>
<name>A0A388M8V3_CHABU</name>
<dbReference type="Pfam" id="PF13692">
    <property type="entry name" value="Glyco_trans_1_4"/>
    <property type="match status" value="1"/>
</dbReference>
<sequence>MGPSVVVRNLAGEDVIFIANDWHTALVPLYLKSRFIPKGIYMNAKVALCVHNLAYQGKFQEDHFDYRMLDLPEHFRPAFIMPDSLHQDKHEKASNEHQLLNWMKAGIEEADLLLTVSPTYANEVSTEEERGAGLRELVSRKGMVGIMNGADISEWSPMTDKYLDVRYDIETVLVVKPVVKEQLQAEAGLPVRPDVTLFGFMGRLQEQKGLDILAAAILTFLQKQQQQEKTAQFVLLGTGKPVFEKQVQELEGKFPTQVRGMIESSRRLAHLIVAGCDFMVVPSRYEPDGLVQLYAMLYGTPELVMEDAAKVVAGLERAAGIYGTTWYRSMVLTAMSQDLSWRGPARAWEQAMLTLRQEGRSGEAKPSKIVPGKRPSEDDIGTNWTFRNTQSCSSSNNHSFKNHMA</sequence>
<dbReference type="Pfam" id="PF08323">
    <property type="entry name" value="Glyco_transf_5"/>
    <property type="match status" value="1"/>
</dbReference>
<dbReference type="PANTHER" id="PTHR45825:SF3">
    <property type="entry name" value="GRANULE-BOUND STARCH SYNTHASE 1, CHLOROPLASTIC_AMYLOPLASTIC"/>
    <property type="match status" value="1"/>
</dbReference>
<feature type="compositionally biased region" description="Basic and acidic residues" evidence="5">
    <location>
        <begin position="357"/>
        <end position="366"/>
    </location>
</feature>
<evidence type="ECO:0000256" key="4">
    <source>
        <dbReference type="ARBA" id="ARBA00022922"/>
    </source>
</evidence>
<proteinExistence type="predicted"/>
<keyword evidence="2" id="KW-0328">Glycosyltransferase</keyword>
<dbReference type="STRING" id="69332.A0A388M8V3"/>
<evidence type="ECO:0000256" key="5">
    <source>
        <dbReference type="SAM" id="MobiDB-lite"/>
    </source>
</evidence>
<dbReference type="Proteomes" id="UP000265515">
    <property type="component" value="Unassembled WGS sequence"/>
</dbReference>
<accession>A0A388M8V3</accession>